<dbReference type="SUPFAM" id="SSF50978">
    <property type="entry name" value="WD40 repeat-like"/>
    <property type="match status" value="2"/>
</dbReference>
<evidence type="ECO:0000256" key="2">
    <source>
        <dbReference type="ARBA" id="ARBA00022737"/>
    </source>
</evidence>
<dbReference type="SUPFAM" id="SSF50960">
    <property type="entry name" value="TolB, C-terminal domain"/>
    <property type="match status" value="1"/>
</dbReference>
<dbReference type="PROSITE" id="PS00678">
    <property type="entry name" value="WD_REPEATS_1"/>
    <property type="match status" value="2"/>
</dbReference>
<feature type="repeat" description="WD" evidence="3">
    <location>
        <begin position="1044"/>
        <end position="1085"/>
    </location>
</feature>
<organism evidence="5 6">
    <name type="scientific">Mizuhopecten yessoensis</name>
    <name type="common">Japanese scallop</name>
    <name type="synonym">Patinopecten yessoensis</name>
    <dbReference type="NCBI Taxonomy" id="6573"/>
    <lineage>
        <taxon>Eukaryota</taxon>
        <taxon>Metazoa</taxon>
        <taxon>Spiralia</taxon>
        <taxon>Lophotrochozoa</taxon>
        <taxon>Mollusca</taxon>
        <taxon>Bivalvia</taxon>
        <taxon>Autobranchia</taxon>
        <taxon>Pteriomorphia</taxon>
        <taxon>Pectinida</taxon>
        <taxon>Pectinoidea</taxon>
        <taxon>Pectinidae</taxon>
        <taxon>Mizuhopecten</taxon>
    </lineage>
</organism>
<evidence type="ECO:0000259" key="4">
    <source>
        <dbReference type="Pfam" id="PF25469"/>
    </source>
</evidence>
<dbReference type="OrthoDB" id="190105at2759"/>
<protein>
    <submittedName>
        <fullName evidence="5">NACHT and WD repeat domain-containing protein 1</fullName>
    </submittedName>
</protein>
<evidence type="ECO:0000256" key="3">
    <source>
        <dbReference type="PROSITE-ProRule" id="PRU00221"/>
    </source>
</evidence>
<dbReference type="InterPro" id="IPR015943">
    <property type="entry name" value="WD40/YVTN_repeat-like_dom_sf"/>
</dbReference>
<dbReference type="InterPro" id="IPR001680">
    <property type="entry name" value="WD40_rpt"/>
</dbReference>
<dbReference type="InterPro" id="IPR052752">
    <property type="entry name" value="NACHT-WD_repeat"/>
</dbReference>
<sequence>MDRRKSVAVEKDTAACILCGRLDFLPPLPAKTLKVYVCCNKSEFELERTRLWNDAVPYLQKFCVQHGLDLIWADFQQGRSSDHVTDSHCFFRHLSEIGSSNGEAIGPFFLCLFGNTYGDPPLPLCLTPKEFQYLKKHATDEGKNVSVLEKWYIVDENSVPPQYYLQSFTDPFQRIDKRDKSVDVETERDEVYRTLLDIITAAVKYGLSKSSKQQDVAKSLQRHLTSGLEQQIQKAIQRSSGDCIFIERTLESSPQAENKTHPVFGGKEPNERRHRYEELQNQINASVPSANRFEFLIKWREEGITPQNCQDHAEYMDSFSGAVATKCKELAESYINKNNQGQKAKENKFYNETLLHLHHCKSLNSSYCDAAVEHQLTNVQKLLTFGAKNEHYAIMIKGPANSGKSMFISKLCYKAREMFGKDSVLITRFVGLTSASTCCENVLRTICSHLNQILQQNVSLKSYNMSKLKHYFHGLLNRISKGKRHIVLAVDSIDRMNVPTSEADPVIMLDWIISKLPAKVHFFVSYNSCPLTPATQRLEDKTPADDHVIVFLDCTEEEIKTTIQSKLKTKMRILSKERENFFRNLLPSYRAPMVTNLLLETAVRMPSHYTPGGLPTPITVDELVSKRLTRLEQSLGAQLIRSVCRYITLAKDGLSEMEILDVLSCNNDVLLATFPTNLPKNLRFPFHKWLHVKEELGSLLCTRLIHGKYLIRWAHPNVQDIMRKKYLCHVDTICKAQVELAEIFMDTWVRAKPLVDKERGLQVLDGASRYVCPQPLLYNERQYNQRRICMLWMQLLQSGSIPVLKEKTFCNFEYMLAMAHSQSAKTLLDNLQLTTSNLLDAEILMVYNTLNMSRVILNKDYLQLANELIGRIRHITEQYPDHIEPLVTQCMQWCDAYSQPLLIPLTTWLPSPFVPRATTIPDVWGCGVLTTVFSTQHVICTVRQQDIALYHVSSGRIVKAFSGHKGTVKCIYVCRGGRDFVSGDDEGVIRVWDTSACQCTAVIREHEGAVNTVIVATKYDYVISGSDDTTIVVCSQAGKKICVLKSHIKGVTSVRLNSSNSILASASRDKSIVLWSLEDLTKLGTITDGINSPISCMELSCDNTFLIVGCGDNSLHVLSFITGSWIHQLRGHEGGVKCIDVSNDCYHVVVGCLDGNVYLYNLRTTDLLQTFKGSACDPVRDVCISRDDCFIFSATETKINVWNFYKKTMNKATENDHSGSVTCVYIDDQSRFALSGGEDGVLKMWNLELSKFKENMLGHSAGITCIAVSPDGSCCVTGSRDRTLLLWSLELLTWVVSYKHHELMIQSVEYIDEERILSYDVQGSFHLWQAETGTTLTTYTIPVATFVVSNNGRYLVTSRGDQSGKIWNTDDGTMIGCVSHTERITCVARSVDDQYLVTASVDGSLKVWELVTAKLTQVLVEDDCPVTAVAIQTTDVVSGSERGTVLVWDLSIGEPRHRLAGHTDSVTAIRITSDGSFAMSDTNRASRNAARGLFLILRDVSVKK</sequence>
<feature type="repeat" description="WD" evidence="3">
    <location>
        <begin position="1129"/>
        <end position="1170"/>
    </location>
</feature>
<dbReference type="SMART" id="SM00320">
    <property type="entry name" value="WD40"/>
    <property type="match status" value="13"/>
</dbReference>
<dbReference type="CDD" id="cd00200">
    <property type="entry name" value="WD40"/>
    <property type="match status" value="2"/>
</dbReference>
<dbReference type="PANTHER" id="PTHR19871">
    <property type="entry name" value="BETA TRANSDUCIN-RELATED PROTEIN"/>
    <property type="match status" value="1"/>
</dbReference>
<dbReference type="Pfam" id="PF25469">
    <property type="entry name" value="WHD_NWD1"/>
    <property type="match status" value="1"/>
</dbReference>
<evidence type="ECO:0000313" key="5">
    <source>
        <dbReference type="EMBL" id="OWF36237.1"/>
    </source>
</evidence>
<dbReference type="EMBL" id="NEDP02076656">
    <property type="protein sequence ID" value="OWF36237.1"/>
    <property type="molecule type" value="Genomic_DNA"/>
</dbReference>
<dbReference type="InterPro" id="IPR036322">
    <property type="entry name" value="WD40_repeat_dom_sf"/>
</dbReference>
<name>A0A210PID6_MIZYE</name>
<dbReference type="InterPro" id="IPR020472">
    <property type="entry name" value="WD40_PAC1"/>
</dbReference>
<dbReference type="Gene3D" id="2.130.10.10">
    <property type="entry name" value="YVTN repeat-like/Quinoprotein amine dehydrogenase"/>
    <property type="match status" value="4"/>
</dbReference>
<dbReference type="PROSITE" id="PS50294">
    <property type="entry name" value="WD_REPEATS_REGION"/>
    <property type="match status" value="5"/>
</dbReference>
<dbReference type="InterPro" id="IPR057588">
    <property type="entry name" value="NWD1/2-like_WH"/>
</dbReference>
<keyword evidence="6" id="KW-1185">Reference proteome</keyword>
<dbReference type="Pfam" id="PF00400">
    <property type="entry name" value="WD40"/>
    <property type="match status" value="8"/>
</dbReference>
<evidence type="ECO:0000256" key="1">
    <source>
        <dbReference type="ARBA" id="ARBA00022574"/>
    </source>
</evidence>
<feature type="domain" description="NWD1/2-like winged helix-turn-helix" evidence="4">
    <location>
        <begin position="620"/>
        <end position="733"/>
    </location>
</feature>
<feature type="repeat" description="WD" evidence="3">
    <location>
        <begin position="961"/>
        <end position="1002"/>
    </location>
</feature>
<proteinExistence type="predicted"/>
<dbReference type="SUPFAM" id="SSF52540">
    <property type="entry name" value="P-loop containing nucleoside triphosphate hydrolases"/>
    <property type="match status" value="1"/>
</dbReference>
<gene>
    <name evidence="5" type="ORF">KP79_PYT06523</name>
</gene>
<dbReference type="PANTHER" id="PTHR19871:SF41">
    <property type="entry name" value="NACHT DOMAIN- AND WD REPEAT-CONTAINING PROTEIN 1-LIKE"/>
    <property type="match status" value="1"/>
</dbReference>
<dbReference type="InterPro" id="IPR027417">
    <property type="entry name" value="P-loop_NTPase"/>
</dbReference>
<feature type="repeat" description="WD" evidence="3">
    <location>
        <begin position="1214"/>
        <end position="1255"/>
    </location>
</feature>
<keyword evidence="1 3" id="KW-0853">WD repeat</keyword>
<dbReference type="InterPro" id="IPR019775">
    <property type="entry name" value="WD40_repeat_CS"/>
</dbReference>
<keyword evidence="2" id="KW-0677">Repeat</keyword>
<feature type="repeat" description="WD" evidence="3">
    <location>
        <begin position="1377"/>
        <end position="1418"/>
    </location>
</feature>
<dbReference type="Gene3D" id="3.40.50.300">
    <property type="entry name" value="P-loop containing nucleotide triphosphate hydrolases"/>
    <property type="match status" value="1"/>
</dbReference>
<evidence type="ECO:0000313" key="6">
    <source>
        <dbReference type="Proteomes" id="UP000242188"/>
    </source>
</evidence>
<comment type="caution">
    <text evidence="5">The sequence shown here is derived from an EMBL/GenBank/DDBJ whole genome shotgun (WGS) entry which is preliminary data.</text>
</comment>
<accession>A0A210PID6</accession>
<dbReference type="PRINTS" id="PR00320">
    <property type="entry name" value="GPROTEINBRPT"/>
</dbReference>
<feature type="repeat" description="WD" evidence="3">
    <location>
        <begin position="1256"/>
        <end position="1290"/>
    </location>
</feature>
<reference evidence="5 6" key="1">
    <citation type="journal article" date="2017" name="Nat. Ecol. Evol.">
        <title>Scallop genome provides insights into evolution of bilaterian karyotype and development.</title>
        <authorList>
            <person name="Wang S."/>
            <person name="Zhang J."/>
            <person name="Jiao W."/>
            <person name="Li J."/>
            <person name="Xun X."/>
            <person name="Sun Y."/>
            <person name="Guo X."/>
            <person name="Huan P."/>
            <person name="Dong B."/>
            <person name="Zhang L."/>
            <person name="Hu X."/>
            <person name="Sun X."/>
            <person name="Wang J."/>
            <person name="Zhao C."/>
            <person name="Wang Y."/>
            <person name="Wang D."/>
            <person name="Huang X."/>
            <person name="Wang R."/>
            <person name="Lv J."/>
            <person name="Li Y."/>
            <person name="Zhang Z."/>
            <person name="Liu B."/>
            <person name="Lu W."/>
            <person name="Hui Y."/>
            <person name="Liang J."/>
            <person name="Zhou Z."/>
            <person name="Hou R."/>
            <person name="Li X."/>
            <person name="Liu Y."/>
            <person name="Li H."/>
            <person name="Ning X."/>
            <person name="Lin Y."/>
            <person name="Zhao L."/>
            <person name="Xing Q."/>
            <person name="Dou J."/>
            <person name="Li Y."/>
            <person name="Mao J."/>
            <person name="Guo H."/>
            <person name="Dou H."/>
            <person name="Li T."/>
            <person name="Mu C."/>
            <person name="Jiang W."/>
            <person name="Fu Q."/>
            <person name="Fu X."/>
            <person name="Miao Y."/>
            <person name="Liu J."/>
            <person name="Yu Q."/>
            <person name="Li R."/>
            <person name="Liao H."/>
            <person name="Li X."/>
            <person name="Kong Y."/>
            <person name="Jiang Z."/>
            <person name="Chourrout D."/>
            <person name="Li R."/>
            <person name="Bao Z."/>
        </authorList>
    </citation>
    <scope>NUCLEOTIDE SEQUENCE [LARGE SCALE GENOMIC DNA]</scope>
    <source>
        <strain evidence="5 6">PY_sf001</strain>
    </source>
</reference>
<dbReference type="Proteomes" id="UP000242188">
    <property type="component" value="Unassembled WGS sequence"/>
</dbReference>
<dbReference type="STRING" id="6573.A0A210PID6"/>
<dbReference type="PROSITE" id="PS50082">
    <property type="entry name" value="WD_REPEATS_2"/>
    <property type="match status" value="6"/>
</dbReference>